<proteinExistence type="predicted"/>
<accession>A0A2V3W4D7</accession>
<keyword evidence="2" id="KW-0548">Nucleotidyltransferase</keyword>
<dbReference type="NCBIfam" id="TIGR04416">
    <property type="entry name" value="group_II_RT_mat"/>
    <property type="match status" value="1"/>
</dbReference>
<keyword evidence="3" id="KW-1185">Reference proteome</keyword>
<dbReference type="SUPFAM" id="SSF56672">
    <property type="entry name" value="DNA/RNA polymerases"/>
    <property type="match status" value="1"/>
</dbReference>
<dbReference type="RefSeq" id="WP_110394760.1">
    <property type="nucleotide sequence ID" value="NZ_JBHUHB010000001.1"/>
</dbReference>
<dbReference type="Gene3D" id="3.30.70.270">
    <property type="match status" value="1"/>
</dbReference>
<sequence>MNAKKMANYTNNAKAQELWKTLYLCAKESPTRRFHALYDKIYRPDILWEAWQRVKRKKGSGGVDGQSIEEIVEEYGERKFMNELFLELKEKHYHPSPVLRTYIPKEDGKKRPLGIPTIKDRVAQMATKMVIEPIFEADFQDCSFGFRPKRNAHQAIAKIRKASRNHFWVVDVDIQGYFDNINQTKLMRLLEQRISDRRVLKLIRKWLEAGIMEEGKVRNPITGTPQGGVISPLLANVYLNTMDRLWQKKFNHLGELIRYADDFVIMCKTKQQAKESIQVILAIMNKLDLTINRDKSRLVNLWNDIDGFDFLGFHNRKFPKRLKGGKTIHVMAHIPKKNAMKKMRAKIKAYTEPRNKLYMDIQDLVKGLNRRLQGFKNYYQISPQGKKWLNRIDWYVLERLTLFYNKKRNNRKKHGNLKDVMKEVNHILVKLAS</sequence>
<feature type="domain" description="Reverse transcriptase" evidence="1">
    <location>
        <begin position="84"/>
        <end position="315"/>
    </location>
</feature>
<evidence type="ECO:0000313" key="3">
    <source>
        <dbReference type="Proteomes" id="UP000247978"/>
    </source>
</evidence>
<dbReference type="InterPro" id="IPR013597">
    <property type="entry name" value="Mat_intron_G2"/>
</dbReference>
<dbReference type="PANTHER" id="PTHR34047">
    <property type="entry name" value="NUCLEAR INTRON MATURASE 1, MITOCHONDRIAL-RELATED"/>
    <property type="match status" value="1"/>
</dbReference>
<gene>
    <name evidence="2" type="ORF">DFR56_10480</name>
</gene>
<dbReference type="Pfam" id="PF00078">
    <property type="entry name" value="RVT_1"/>
    <property type="match status" value="1"/>
</dbReference>
<comment type="caution">
    <text evidence="2">The sequence shown here is derived from an EMBL/GenBank/DDBJ whole genome shotgun (WGS) entry which is preliminary data.</text>
</comment>
<dbReference type="InterPro" id="IPR051083">
    <property type="entry name" value="GrpII_Intron_Splice-Mob/Def"/>
</dbReference>
<dbReference type="InterPro" id="IPR030931">
    <property type="entry name" value="Group_II_RT_mat"/>
</dbReference>
<dbReference type="CDD" id="cd01651">
    <property type="entry name" value="RT_G2_intron"/>
    <property type="match status" value="1"/>
</dbReference>
<reference evidence="2 3" key="1">
    <citation type="submission" date="2018-05" db="EMBL/GenBank/DDBJ databases">
        <title>Genomic Encyclopedia of Type Strains, Phase IV (KMG-IV): sequencing the most valuable type-strain genomes for metagenomic binning, comparative biology and taxonomic classification.</title>
        <authorList>
            <person name="Goeker M."/>
        </authorList>
    </citation>
    <scope>NUCLEOTIDE SEQUENCE [LARGE SCALE GENOMIC DNA]</scope>
    <source>
        <strain evidence="2 3">DSM 28556</strain>
    </source>
</reference>
<evidence type="ECO:0000313" key="2">
    <source>
        <dbReference type="EMBL" id="PXW87931.1"/>
    </source>
</evidence>
<evidence type="ECO:0000259" key="1">
    <source>
        <dbReference type="PROSITE" id="PS50878"/>
    </source>
</evidence>
<dbReference type="OrthoDB" id="9793236at2"/>
<dbReference type="InterPro" id="IPR043502">
    <property type="entry name" value="DNA/RNA_pol_sf"/>
</dbReference>
<organism evidence="2 3">
    <name type="scientific">Pseudogracilibacillus auburnensis</name>
    <dbReference type="NCBI Taxonomy" id="1494959"/>
    <lineage>
        <taxon>Bacteria</taxon>
        <taxon>Bacillati</taxon>
        <taxon>Bacillota</taxon>
        <taxon>Bacilli</taxon>
        <taxon>Bacillales</taxon>
        <taxon>Bacillaceae</taxon>
        <taxon>Pseudogracilibacillus</taxon>
    </lineage>
</organism>
<keyword evidence="2" id="KW-0695">RNA-directed DNA polymerase</keyword>
<dbReference type="PANTHER" id="PTHR34047:SF8">
    <property type="entry name" value="PROTEIN YKFC"/>
    <property type="match status" value="1"/>
</dbReference>
<dbReference type="AlphaFoldDB" id="A0A2V3W4D7"/>
<dbReference type="Pfam" id="PF08388">
    <property type="entry name" value="GIIM"/>
    <property type="match status" value="1"/>
</dbReference>
<dbReference type="GO" id="GO:0003964">
    <property type="term" value="F:RNA-directed DNA polymerase activity"/>
    <property type="evidence" value="ECO:0007669"/>
    <property type="project" value="UniProtKB-KW"/>
</dbReference>
<dbReference type="Proteomes" id="UP000247978">
    <property type="component" value="Unassembled WGS sequence"/>
</dbReference>
<dbReference type="InterPro" id="IPR043128">
    <property type="entry name" value="Rev_trsase/Diguanyl_cyclase"/>
</dbReference>
<name>A0A2V3W4D7_9BACI</name>
<dbReference type="EMBL" id="QJJQ01000004">
    <property type="protein sequence ID" value="PXW87931.1"/>
    <property type="molecule type" value="Genomic_DNA"/>
</dbReference>
<dbReference type="InterPro" id="IPR000477">
    <property type="entry name" value="RT_dom"/>
</dbReference>
<protein>
    <submittedName>
        <fullName evidence="2">Group II intron reverse transcriptase/maturase</fullName>
    </submittedName>
</protein>
<dbReference type="PROSITE" id="PS50878">
    <property type="entry name" value="RT_POL"/>
    <property type="match status" value="1"/>
</dbReference>
<keyword evidence="2" id="KW-0808">Transferase</keyword>